<gene>
    <name evidence="7" type="primary">LOC117571351</name>
</gene>
<keyword evidence="4 5" id="KW-0732">Signal</keyword>
<evidence type="ECO:0000256" key="5">
    <source>
        <dbReference type="SAM" id="SignalP"/>
    </source>
</evidence>
<evidence type="ECO:0000313" key="7">
    <source>
        <dbReference type="RefSeq" id="XP_034109351.1"/>
    </source>
</evidence>
<comment type="subcellular location">
    <subcellularLocation>
        <location evidence="2">Secreted</location>
    </subcellularLocation>
</comment>
<evidence type="ECO:0000313" key="6">
    <source>
        <dbReference type="Proteomes" id="UP000515160"/>
    </source>
</evidence>
<comment type="function">
    <text evidence="1">Chorion membrane (egg shell) protein; plays a role in protecting the egg from the environment.</text>
</comment>
<dbReference type="GeneID" id="117571351"/>
<dbReference type="PROSITE" id="PS51257">
    <property type="entry name" value="PROKAR_LIPOPROTEIN"/>
    <property type="match status" value="1"/>
</dbReference>
<dbReference type="Proteomes" id="UP000515160">
    <property type="component" value="Chromosome 3"/>
</dbReference>
<dbReference type="OrthoDB" id="7859712at2759"/>
<name>A0A6P8WZW2_DROAB</name>
<dbReference type="GO" id="GO:0005576">
    <property type="term" value="C:extracellular region"/>
    <property type="evidence" value="ECO:0007669"/>
    <property type="project" value="UniProtKB-SubCell"/>
</dbReference>
<dbReference type="RefSeq" id="XP_034109351.1">
    <property type="nucleotide sequence ID" value="XM_034253460.2"/>
</dbReference>
<evidence type="ECO:0000256" key="2">
    <source>
        <dbReference type="ARBA" id="ARBA00004613"/>
    </source>
</evidence>
<sequence>MNKFATLAIFVCALALGSCNPGYGSGPSYGGHGHGHREISSYGQRENNNGAAAAAAAASGGNERPVEIVAGGPRYGGSEHLRPILLDSGYNGGHSGYGQSIGHRGGYEGGNRHHGNSGYGQQRGYGRPRWSVQPAGATLLYPGQNHYRSYASPPEYTKVLLPIRAAAPVAKLYVPENNYGSHGGYQNEGPRY</sequence>
<dbReference type="CTD" id="39000"/>
<evidence type="ECO:0000256" key="1">
    <source>
        <dbReference type="ARBA" id="ARBA00002036"/>
    </source>
</evidence>
<dbReference type="AlphaFoldDB" id="A0A6P8WZW2"/>
<feature type="chain" id="PRO_5027907350" evidence="5">
    <location>
        <begin position="20"/>
        <end position="192"/>
    </location>
</feature>
<evidence type="ECO:0000256" key="3">
    <source>
        <dbReference type="ARBA" id="ARBA00022525"/>
    </source>
</evidence>
<proteinExistence type="predicted"/>
<accession>A0A6P8WZW2</accession>
<evidence type="ECO:0000256" key="4">
    <source>
        <dbReference type="ARBA" id="ARBA00022729"/>
    </source>
</evidence>
<dbReference type="InterPro" id="IPR005649">
    <property type="entry name" value="Chorion_2"/>
</dbReference>
<dbReference type="Pfam" id="PF03964">
    <property type="entry name" value="Chorion_2"/>
    <property type="match status" value="1"/>
</dbReference>
<protein>
    <submittedName>
        <fullName evidence="7">Chorion protein S19</fullName>
    </submittedName>
</protein>
<keyword evidence="3" id="KW-0964">Secreted</keyword>
<dbReference type="GO" id="GO:0042600">
    <property type="term" value="C:egg chorion"/>
    <property type="evidence" value="ECO:0007669"/>
    <property type="project" value="InterPro"/>
</dbReference>
<keyword evidence="6" id="KW-1185">Reference proteome</keyword>
<feature type="signal peptide" evidence="5">
    <location>
        <begin position="1"/>
        <end position="19"/>
    </location>
</feature>
<reference evidence="7" key="1">
    <citation type="submission" date="2025-08" db="UniProtKB">
        <authorList>
            <consortium name="RefSeq"/>
        </authorList>
    </citation>
    <scope>IDENTIFICATION</scope>
    <source>
        <strain evidence="7">15112-1751.03</strain>
        <tissue evidence="7">Whole Adult</tissue>
    </source>
</reference>
<organism evidence="6 7">
    <name type="scientific">Drosophila albomicans</name>
    <name type="common">Fruit fly</name>
    <dbReference type="NCBI Taxonomy" id="7291"/>
    <lineage>
        <taxon>Eukaryota</taxon>
        <taxon>Metazoa</taxon>
        <taxon>Ecdysozoa</taxon>
        <taxon>Arthropoda</taxon>
        <taxon>Hexapoda</taxon>
        <taxon>Insecta</taxon>
        <taxon>Pterygota</taxon>
        <taxon>Neoptera</taxon>
        <taxon>Endopterygota</taxon>
        <taxon>Diptera</taxon>
        <taxon>Brachycera</taxon>
        <taxon>Muscomorpha</taxon>
        <taxon>Ephydroidea</taxon>
        <taxon>Drosophilidae</taxon>
        <taxon>Drosophila</taxon>
    </lineage>
</organism>